<dbReference type="EMBL" id="MF768985">
    <property type="protein sequence ID" value="ATU84143.1"/>
    <property type="molecule type" value="Genomic_DNA"/>
</dbReference>
<protein>
    <submittedName>
        <fullName evidence="2">ORF1064</fullName>
    </submittedName>
</protein>
<proteinExistence type="predicted"/>
<accession>A0A2D3I6Y0</accession>
<evidence type="ECO:0000313" key="2">
    <source>
        <dbReference type="EMBL" id="ATU84143.1"/>
    </source>
</evidence>
<organism evidence="2">
    <name type="scientific">White spot syndrome virus</name>
    <dbReference type="NCBI Taxonomy" id="342409"/>
    <lineage>
        <taxon>Viruses</taxon>
        <taxon>Viruses incertae sedis</taxon>
        <taxon>Naldaviricetes</taxon>
        <taxon>Nimaviridae</taxon>
        <taxon>Whispovirus</taxon>
    </lineage>
</organism>
<name>A0A2D3I6Y0_9VIRU</name>
<dbReference type="Proteomes" id="UP000267516">
    <property type="component" value="Segment"/>
</dbReference>
<evidence type="ECO:0000256" key="1">
    <source>
        <dbReference type="SAM" id="MobiDB-lite"/>
    </source>
</evidence>
<sequence length="63" mass="7107">MNNFSKSLRNKKNLSEMYTRNLPMRPSDTTAALVSSSRYPLQNSTCCAGQTKVVPLKLQQKMV</sequence>
<feature type="region of interest" description="Disordered" evidence="1">
    <location>
        <begin position="1"/>
        <end position="24"/>
    </location>
</feature>
<reference evidence="2" key="1">
    <citation type="journal article" date="2018" name="Aquaculture">
        <title>Complete genome sequence of a white spot syndrome virus associated with a disease incursion in Australia.</title>
        <authorList>
            <person name="Oakey J."/>
            <person name="Smith C.S."/>
        </authorList>
    </citation>
    <scope>NUCLEOTIDE SEQUENCE [LARGE SCALE GENOMIC DNA]</scope>
    <source>
        <strain evidence="2">WSSV-AU</strain>
    </source>
</reference>